<dbReference type="Proteomes" id="UP000633619">
    <property type="component" value="Unassembled WGS sequence"/>
</dbReference>
<dbReference type="Pfam" id="PF00296">
    <property type="entry name" value="Bac_luciferase"/>
    <property type="match status" value="1"/>
</dbReference>
<evidence type="ECO:0000313" key="3">
    <source>
        <dbReference type="EMBL" id="MBH8594627.1"/>
    </source>
</evidence>
<dbReference type="InterPro" id="IPR011251">
    <property type="entry name" value="Luciferase-like_dom"/>
</dbReference>
<dbReference type="RefSeq" id="WP_181731876.1">
    <property type="nucleotide sequence ID" value="NZ_JACEIR010000004.1"/>
</dbReference>
<name>A0A8I1DE66_THEIN</name>
<dbReference type="InterPro" id="IPR036661">
    <property type="entry name" value="Luciferase-like_sf"/>
</dbReference>
<dbReference type="EMBL" id="JAECVW010000002">
    <property type="protein sequence ID" value="MBH8594627.1"/>
    <property type="molecule type" value="Genomic_DNA"/>
</dbReference>
<feature type="domain" description="Luciferase-like" evidence="2">
    <location>
        <begin position="12"/>
        <end position="302"/>
    </location>
</feature>
<organism evidence="3 4">
    <name type="scientific">Thermoactinomyces intermedius</name>
    <dbReference type="NCBI Taxonomy" id="2024"/>
    <lineage>
        <taxon>Bacteria</taxon>
        <taxon>Bacillati</taxon>
        <taxon>Bacillota</taxon>
        <taxon>Bacilli</taxon>
        <taxon>Bacillales</taxon>
        <taxon>Thermoactinomycetaceae</taxon>
        <taxon>Thermoactinomyces</taxon>
    </lineage>
</organism>
<keyword evidence="4" id="KW-1185">Reference proteome</keyword>
<comment type="caution">
    <text evidence="3">The sequence shown here is derived from an EMBL/GenBank/DDBJ whole genome shotgun (WGS) entry which is preliminary data.</text>
</comment>
<evidence type="ECO:0000313" key="4">
    <source>
        <dbReference type="Proteomes" id="UP000633619"/>
    </source>
</evidence>
<dbReference type="Gene3D" id="3.20.20.30">
    <property type="entry name" value="Luciferase-like domain"/>
    <property type="match status" value="1"/>
</dbReference>
<reference evidence="3 4" key="1">
    <citation type="submission" date="2020-12" db="EMBL/GenBank/DDBJ databases">
        <title>WGS of Thermoactinomyces spp.</title>
        <authorList>
            <person name="Cheng K."/>
        </authorList>
    </citation>
    <scope>NUCLEOTIDE SEQUENCE [LARGE SCALE GENOMIC DNA]</scope>
    <source>
        <strain evidence="4">CICC 10671\DSM 43846</strain>
    </source>
</reference>
<protein>
    <submittedName>
        <fullName evidence="3">LLM class flavin-dependent oxidoreductase</fullName>
    </submittedName>
</protein>
<gene>
    <name evidence="3" type="ORF">I8U20_04710</name>
</gene>
<dbReference type="InterPro" id="IPR019949">
    <property type="entry name" value="CmoO-like"/>
</dbReference>
<dbReference type="GO" id="GO:0016705">
    <property type="term" value="F:oxidoreductase activity, acting on paired donors, with incorporation or reduction of molecular oxygen"/>
    <property type="evidence" value="ECO:0007669"/>
    <property type="project" value="InterPro"/>
</dbReference>
<dbReference type="GO" id="GO:0005829">
    <property type="term" value="C:cytosol"/>
    <property type="evidence" value="ECO:0007669"/>
    <property type="project" value="TreeGrafter"/>
</dbReference>
<evidence type="ECO:0000256" key="1">
    <source>
        <dbReference type="ARBA" id="ARBA00007789"/>
    </source>
</evidence>
<dbReference type="PANTHER" id="PTHR30137">
    <property type="entry name" value="LUCIFERASE-LIKE MONOOXYGENASE"/>
    <property type="match status" value="1"/>
</dbReference>
<proteinExistence type="predicted"/>
<dbReference type="CDD" id="cd00347">
    <property type="entry name" value="Flavin_utilizing_monoxygenases"/>
    <property type="match status" value="1"/>
</dbReference>
<dbReference type="AlphaFoldDB" id="A0A8I1DE66"/>
<sequence>MLLSVLDQSPIPEGKNAVEALADTTRFAQETEKMGYHRFWVSEHHFTQSLAGSSPEVLISHLAAKTSRMRIGSGGVMLPHYSPYKVAENFKVLEALYPNRIDLGVGRAPGGMPLATRALQEGKETLGHDTYPEQLKDLIIYLYDLAEENEKFPGLLATPQIETAPELWLLGSSGGSASLAAEYGAGYSFAQFINGAGGEEVTRYYREHFRPSRINQKPRTMVSIFAVCGETEEEAEKLASSLDLSLLLIEKGEARGGIPSVETALNYPYDAFDRFRIKENRKRVVVGDPAHVKEKILRLSEAYQADEVMLVSIMHDFEAKLKSYRLIAEAFDMI</sequence>
<dbReference type="PANTHER" id="PTHR30137:SF19">
    <property type="entry name" value="LUCIFERASE-LIKE MONOOXYGENASE"/>
    <property type="match status" value="1"/>
</dbReference>
<dbReference type="SUPFAM" id="SSF51679">
    <property type="entry name" value="Bacterial luciferase-like"/>
    <property type="match status" value="1"/>
</dbReference>
<dbReference type="NCBIfam" id="TIGR03558">
    <property type="entry name" value="oxido_grp_1"/>
    <property type="match status" value="1"/>
</dbReference>
<dbReference type="InterPro" id="IPR050766">
    <property type="entry name" value="Bact_Lucif_Oxidored"/>
</dbReference>
<dbReference type="FunFam" id="3.20.20.30:FF:000002">
    <property type="entry name" value="LLM class flavin-dependent oxidoreductase"/>
    <property type="match status" value="1"/>
</dbReference>
<comment type="similarity">
    <text evidence="1">To bacterial alkanal monooxygenase alpha and beta chains.</text>
</comment>
<accession>A0A8I1DE66</accession>
<evidence type="ECO:0000259" key="2">
    <source>
        <dbReference type="Pfam" id="PF00296"/>
    </source>
</evidence>